<dbReference type="EMBL" id="OV651831">
    <property type="protein sequence ID" value="CAH1105343.1"/>
    <property type="molecule type" value="Genomic_DNA"/>
</dbReference>
<accession>A0A9P0CSC5</accession>
<organism evidence="2 3">
    <name type="scientific">Psylliodes chrysocephalus</name>
    <dbReference type="NCBI Taxonomy" id="3402493"/>
    <lineage>
        <taxon>Eukaryota</taxon>
        <taxon>Metazoa</taxon>
        <taxon>Ecdysozoa</taxon>
        <taxon>Arthropoda</taxon>
        <taxon>Hexapoda</taxon>
        <taxon>Insecta</taxon>
        <taxon>Pterygota</taxon>
        <taxon>Neoptera</taxon>
        <taxon>Endopterygota</taxon>
        <taxon>Coleoptera</taxon>
        <taxon>Polyphaga</taxon>
        <taxon>Cucujiformia</taxon>
        <taxon>Chrysomeloidea</taxon>
        <taxon>Chrysomelidae</taxon>
        <taxon>Galerucinae</taxon>
        <taxon>Alticini</taxon>
        <taxon>Psylliodes</taxon>
    </lineage>
</organism>
<feature type="compositionally biased region" description="Polar residues" evidence="1">
    <location>
        <begin position="58"/>
        <end position="75"/>
    </location>
</feature>
<feature type="compositionally biased region" description="Polar residues" evidence="1">
    <location>
        <begin position="37"/>
        <end position="47"/>
    </location>
</feature>
<feature type="compositionally biased region" description="Low complexity" evidence="1">
    <location>
        <begin position="13"/>
        <end position="22"/>
    </location>
</feature>
<keyword evidence="3" id="KW-1185">Reference proteome</keyword>
<feature type="compositionally biased region" description="Basic and acidic residues" evidence="1">
    <location>
        <begin position="184"/>
        <end position="194"/>
    </location>
</feature>
<name>A0A9P0CSC5_9CUCU</name>
<dbReference type="OrthoDB" id="7701454at2759"/>
<gene>
    <name evidence="2" type="ORF">PSYICH_LOCUS6245</name>
</gene>
<sequence>MGNKLCKKKSDSVDNSNSKSPSQFDRIINRLHIRPNSWKSDPQLNQKQVKRIEKSPNEKPNNVINSKPLSKSSDWTEVDLEVPEHEEPIHLTNPKLNLIFNTEKGTPTPPPRKHKKNLREKIEAVAKSGLQAFQSKKPVEDTQPKKPVEEELCVKKTISYKCPICDQDEATHNRDHHHHLHNHQHLEKKSENDKIDKLDNLRTDKENLKRKKTLSVTSLPNYDELKFTVAEFDENDKGLPSLKHELKSPSSQISLPIDAKKSTGSSGKLDTYITRCRSFGSLFPQQLKKLRPRKAPADIESDDSFGGLEDWDLGLIEHYNPKDASLPRPRKPKRSDDSILADLESMIVKEEDIEQPKPPVRRSESLVKKLNREAAQTAYNRSNELLNNIKKVDTSSSLSKPVETKPFSQFPTEEDGQVEHSSLMKILEKFSMADKQNHKNDNNLNSNESSLTPSLVEFEKNIVINCVDDAEKINKNKDVNITEKNVNSVKT</sequence>
<feature type="region of interest" description="Disordered" evidence="1">
    <location>
        <begin position="1"/>
        <end position="117"/>
    </location>
</feature>
<evidence type="ECO:0000313" key="2">
    <source>
        <dbReference type="EMBL" id="CAH1105343.1"/>
    </source>
</evidence>
<feature type="region of interest" description="Disordered" evidence="1">
    <location>
        <begin position="175"/>
        <end position="194"/>
    </location>
</feature>
<evidence type="ECO:0000313" key="3">
    <source>
        <dbReference type="Proteomes" id="UP001153636"/>
    </source>
</evidence>
<protein>
    <submittedName>
        <fullName evidence="2">Uncharacterized protein</fullName>
    </submittedName>
</protein>
<reference evidence="2" key="1">
    <citation type="submission" date="2022-01" db="EMBL/GenBank/DDBJ databases">
        <authorList>
            <person name="King R."/>
        </authorList>
    </citation>
    <scope>NUCLEOTIDE SEQUENCE</scope>
</reference>
<dbReference type="AlphaFoldDB" id="A0A9P0CSC5"/>
<proteinExistence type="predicted"/>
<evidence type="ECO:0000256" key="1">
    <source>
        <dbReference type="SAM" id="MobiDB-lite"/>
    </source>
</evidence>
<dbReference type="Proteomes" id="UP001153636">
    <property type="component" value="Chromosome 19"/>
</dbReference>